<proteinExistence type="predicted"/>
<name>A0ACB5UG35_9FIRM</name>
<organism evidence="1 2">
    <name type="scientific">Vallitalea maricola</name>
    <dbReference type="NCBI Taxonomy" id="3074433"/>
    <lineage>
        <taxon>Bacteria</taxon>
        <taxon>Bacillati</taxon>
        <taxon>Bacillota</taxon>
        <taxon>Clostridia</taxon>
        <taxon>Lachnospirales</taxon>
        <taxon>Vallitaleaceae</taxon>
        <taxon>Vallitalea</taxon>
    </lineage>
</organism>
<comment type="caution">
    <text evidence="1">The sequence shown here is derived from an EMBL/GenBank/DDBJ whole genome shotgun (WGS) entry which is preliminary data.</text>
</comment>
<dbReference type="EMBL" id="BTPU01000010">
    <property type="protein sequence ID" value="GMQ61565.1"/>
    <property type="molecule type" value="Genomic_DNA"/>
</dbReference>
<dbReference type="Proteomes" id="UP001374599">
    <property type="component" value="Unassembled WGS sequence"/>
</dbReference>
<sequence length="372" mass="42456">MKMKLFPRIFLYTFNMMLLISILAHLLLFFIAPYQNVLITNMSVTNVGAIALSEIDMPQLITNTIIKTFPISLIGCIMISLVFSYIFSKRITTPILLTVNDVKQMANMDIKAQCRVKSPDEIGFLATNINALYQSLLTTIHNLEQEKEKVSLAEREKLNFLRAASHELKTPVTELNATLENMILCIGDYSDYETYLPKCKEVTEQLGIMIKDILNTSRLQMEASNEKSEEFVLQELLLEICEPYKLIAQIRGIRFHTIISGKTVMFAPVQLLKKAISNILSNAVNYTSVGKNIFVTIHSDFLTVNNECTPLSDEQLQNIFEPFYRLDYSKNQNTVGNGFGLYIVETIFKKLKLDYKFIPLENNDGMSFTVQF</sequence>
<evidence type="ECO:0000313" key="1">
    <source>
        <dbReference type="EMBL" id="GMQ61565.1"/>
    </source>
</evidence>
<keyword evidence="2" id="KW-1185">Reference proteome</keyword>
<protein>
    <submittedName>
        <fullName evidence="1">HAMP domain-containing sensor histidine kinase</fullName>
    </submittedName>
</protein>
<gene>
    <name evidence="1" type="ORF">AN2V17_07940</name>
</gene>
<keyword evidence="1" id="KW-0808">Transferase</keyword>
<reference evidence="1" key="1">
    <citation type="submission" date="2023-09" db="EMBL/GenBank/DDBJ databases">
        <title>Vallitalea sediminicola and Vallitalea maricola sp. nov., anaerobic bacteria isolated from marine sediment.</title>
        <authorList>
            <person name="Hirano S."/>
            <person name="Maeda A."/>
            <person name="Terahara T."/>
            <person name="Mori K."/>
            <person name="Hamada M."/>
            <person name="Matsumoto R."/>
            <person name="Kobayashi T."/>
        </authorList>
    </citation>
    <scope>NUCLEOTIDE SEQUENCE</scope>
    <source>
        <strain evidence="1">AN17-2</strain>
    </source>
</reference>
<evidence type="ECO:0000313" key="2">
    <source>
        <dbReference type="Proteomes" id="UP001374599"/>
    </source>
</evidence>
<accession>A0ACB5UG35</accession>
<keyword evidence="1" id="KW-0418">Kinase</keyword>